<organism evidence="2 3">
    <name type="scientific">Anabaenopsis arnoldii</name>
    <dbReference type="NCBI Taxonomy" id="2152938"/>
    <lineage>
        <taxon>Bacteria</taxon>
        <taxon>Bacillati</taxon>
        <taxon>Cyanobacteriota</taxon>
        <taxon>Cyanophyceae</taxon>
        <taxon>Nostocales</taxon>
        <taxon>Nodulariaceae</taxon>
        <taxon>Anabaenopsis</taxon>
    </lineage>
</organism>
<keyword evidence="1" id="KW-0472">Membrane</keyword>
<proteinExistence type="predicted"/>
<keyword evidence="1" id="KW-1133">Transmembrane helix</keyword>
<gene>
    <name evidence="2" type="ORF">PN457_11310</name>
</gene>
<dbReference type="RefSeq" id="WP_271733429.1">
    <property type="nucleotide sequence ID" value="NZ_JANQDP010000132.1"/>
</dbReference>
<evidence type="ECO:0000256" key="1">
    <source>
        <dbReference type="SAM" id="Phobius"/>
    </source>
</evidence>
<evidence type="ECO:0000313" key="2">
    <source>
        <dbReference type="EMBL" id="MDB9540241.1"/>
    </source>
</evidence>
<dbReference type="EMBL" id="JAQMUH010000127">
    <property type="protein sequence ID" value="MDB9540241.1"/>
    <property type="molecule type" value="Genomic_DNA"/>
</dbReference>
<evidence type="ECO:0000313" key="3">
    <source>
        <dbReference type="Proteomes" id="UP001212499"/>
    </source>
</evidence>
<protein>
    <submittedName>
        <fullName evidence="2">Uncharacterized protein</fullName>
    </submittedName>
</protein>
<keyword evidence="1" id="KW-0812">Transmembrane</keyword>
<dbReference type="Proteomes" id="UP001212499">
    <property type="component" value="Unassembled WGS sequence"/>
</dbReference>
<accession>A0ABT5ASE2</accession>
<keyword evidence="3" id="KW-1185">Reference proteome</keyword>
<feature type="transmembrane region" description="Helical" evidence="1">
    <location>
        <begin position="48"/>
        <end position="70"/>
    </location>
</feature>
<name>A0ABT5ASE2_9CYAN</name>
<comment type="caution">
    <text evidence="2">The sequence shown here is derived from an EMBL/GenBank/DDBJ whole genome shotgun (WGS) entry which is preliminary data.</text>
</comment>
<reference evidence="2 3" key="1">
    <citation type="submission" date="2023-01" db="EMBL/GenBank/DDBJ databases">
        <title>Genomes from the Australian National Cyanobacteria Reference Collection.</title>
        <authorList>
            <person name="Willis A."/>
            <person name="Lee E.M.F."/>
        </authorList>
    </citation>
    <scope>NUCLEOTIDE SEQUENCE [LARGE SCALE GENOMIC DNA]</scope>
    <source>
        <strain evidence="2 3">CS-1033</strain>
    </source>
</reference>
<sequence length="76" mass="8029">MKIFIYLCGTLSSLLLFTSGLQMGSIASVSSSKPFGGQTIDEVFYNRIGNAAIGLSFFTGPSLFGLASLIGKNKDE</sequence>